<feature type="compositionally biased region" description="Acidic residues" evidence="6">
    <location>
        <begin position="736"/>
        <end position="750"/>
    </location>
</feature>
<evidence type="ECO:0000256" key="7">
    <source>
        <dbReference type="SAM" id="Phobius"/>
    </source>
</evidence>
<feature type="transmembrane region" description="Helical" evidence="7">
    <location>
        <begin position="1560"/>
        <end position="1585"/>
    </location>
</feature>
<reference evidence="8" key="1">
    <citation type="submission" date="2023-10" db="EMBL/GenBank/DDBJ databases">
        <authorList>
            <person name="Chen Y."/>
            <person name="Shah S."/>
            <person name="Dougan E. K."/>
            <person name="Thang M."/>
            <person name="Chan C."/>
        </authorList>
    </citation>
    <scope>NUCLEOTIDE SEQUENCE [LARGE SCALE GENOMIC DNA]</scope>
</reference>
<keyword evidence="2" id="KW-0853">WD repeat</keyword>
<dbReference type="PANTHER" id="PTHR15722">
    <property type="entry name" value="IFT140/172-RELATED"/>
    <property type="match status" value="1"/>
</dbReference>
<protein>
    <recommendedName>
        <fullName evidence="10">1,3-beta-glucan synthase</fullName>
    </recommendedName>
</protein>
<dbReference type="Proteomes" id="UP001189429">
    <property type="component" value="Unassembled WGS sequence"/>
</dbReference>
<feature type="transmembrane region" description="Helical" evidence="7">
    <location>
        <begin position="1773"/>
        <end position="1791"/>
    </location>
</feature>
<dbReference type="InterPro" id="IPR029044">
    <property type="entry name" value="Nucleotide-diphossugar_trans"/>
</dbReference>
<accession>A0ABN9TD17</accession>
<comment type="caution">
    <text evidence="8">The sequence shown here is derived from an EMBL/GenBank/DDBJ whole genome shotgun (WGS) entry which is preliminary data.</text>
</comment>
<dbReference type="SUPFAM" id="SSF48371">
    <property type="entry name" value="ARM repeat"/>
    <property type="match status" value="1"/>
</dbReference>
<evidence type="ECO:0000313" key="8">
    <source>
        <dbReference type="EMBL" id="CAK0843014.1"/>
    </source>
</evidence>
<sequence length="1877" mass="211659">MTDDFVSDTGEEVPEEPYAPGLKRKVRVMEYDIDDFFTSCVKLYAELTGTDPETYPLAERAYIKSNRPQRAVQMHVEANQYEKAHRVAKNHLSPAERTELYSSLAQMLEQQNKLTEAEQLYIMVNEFDLAINMYKKREEYEQMLRLVSKYRKELLDDTYKHIAESFEMKGNLKKAEHYYVEAKMWQSAMSMYRQLEKWEDAKRVAKLHGGKSSFEKVAHRLLREQTSIPAASPTEAPYPGGTEAPRPLDAVGPCGDGPAGDSKASAPAGPSVLASAWGNQASRATLRASGSLASSLEDDDDEALENQPWCWACKQHCGKGKGGWCYWLFVLSFLSTLFLFPLFLKWMITVPMPLEYWNQLFPEFPVLSDQTFVQERKGAGYSVDLSPIPTTWSGCNHTCGAAGGFLQTSEMNFQVDMTLEAQGYDHTVYPVLFASNDFQKWWLAADRRHAEPQPYFGGVSSEDVGHRYVTDECTHPHHLDDATTTSGTVSAPAMDTYATSPTYVLVCVAWDVEKLRLHEDAEDAANYDLTKEDLATMCDAVGGVAGWPCGKNPGAAPLPGVGADGVIQVSTDSADGARVAGVLVNNSRFEGAAFIHACLSSPDHPECVASTLRMSDWPCQQCVDVVERQCQPGPECLQTDRKPLVTLNMYDSYPQLEIQLEGMPTEQVRRGAVPRAFVMTSPLHYSDKEAWGPWGLTDGGTWRKLYEPSQYYIDNNRDSDMQRPPPRTYVTYLAELEGDSGEPEYTEDAGSESRRLAASAGEVMGELAGSLAQSSRRLSRTDPSTRDDEEEEEAMSDQPEDTTPYVPEVDKARNKMEFYQRNRVSLQPSWCFGERGPLYLVACAANESTFAGGFSLGEGQEIAPPPFNDRCLAVSGRCAYACMEQQTPGIKYCDASGRIQAGKLTDNFEAPSNSGVAVNIFIWMLLFGFAVKMVTFFPGLFVPYKAARFYEQQQTEQFKYISVVCPTSSETKACVLRNLVGSISSRPSSCRCPFNVVVLDEGHRHPQKVMFRAFAEVLDKIPDAKFGSGKGSRSSRDLASKESHKEKNVRAFAKEWVDLTRNCKLDDCNTEEIAKIIKGLSSADDSDGEIKKLNGKLDNLCGKKALQVLQERSGWPKCKDSSGAVNPEIEQLEAAIVQLRRELVVGEKTFDTCYENAKPVHLDDCEARAWVPKATSDNKMPNPLYILHYVARAKPDEDERTLKTQHVARGCWYYKVPMDDEKRGQKSWLDWRRGAREYEDGDFDANRYIVPVSTSRGKAGGLNFVENYLFHYYLKVEERNPVLDDATGEVKMQIRPSLLSIADARHQYQPNFFHETLPFFFLKGQAQVNPWVAFTQSPPFFPEQEDEQDYLDSNNSNFFRLHCMLRNCCGGVSSKGTNGTWLIKDRRMGVKGTSSIWDMTSKKKTRGNFHELVEHRFFRESCKVEDLATSLDVMVQGKHSQYINRRLSYGMAKDPIHYLAGVQRQTEGGVVLALQTFFRKKEGTLQVWMAFCVFALFVASLANLMYGQGTRGFIRTLGGETGLEGALDLARGQADWLIQQGLAASTEQEAWMVVLLDTQVWVALALGFLLLLVLASSLSYVLHHCTCGGKRRRVRRTRFPTSMAQWARLLILLDSLTYYLWFWTAFFWIGFNYYTVFQQRTYHFKATPMTCFSWALQFLSWAMVIFATARYRMDQSMQANEVFFLSLTNLWRTTQLFYITAPLTLFSIATGCGEFSRHRMLGVDITYWAAGDRGSISTTITKWWTFLLMLGAIVVNIMYWFDLLTFMDPISVLIVSVIGLDVVHICAFLWLGNKKEPLPKPPASSLPNWQWCIARFFQLLFSGSFYRNSLRGLVFSSNFVLLLQWVGPLQHVVFPLLIPFRPELGVNQALLLLIAGK</sequence>
<keyword evidence="4" id="KW-0969">Cilium</keyword>
<evidence type="ECO:0000256" key="2">
    <source>
        <dbReference type="ARBA" id="ARBA00022574"/>
    </source>
</evidence>
<dbReference type="Gene3D" id="3.90.550.10">
    <property type="entry name" value="Spore Coat Polysaccharide Biosynthesis Protein SpsA, Chain A"/>
    <property type="match status" value="1"/>
</dbReference>
<keyword evidence="3" id="KW-0677">Repeat</keyword>
<evidence type="ECO:0008006" key="10">
    <source>
        <dbReference type="Google" id="ProtNLM"/>
    </source>
</evidence>
<feature type="transmembrane region" description="Helical" evidence="7">
    <location>
        <begin position="1743"/>
        <end position="1761"/>
    </location>
</feature>
<comment type="subcellular location">
    <subcellularLocation>
        <location evidence="1">Cell projection</location>
        <location evidence="1">Cilium</location>
    </subcellularLocation>
</comment>
<name>A0ABN9TD17_9DINO</name>
<keyword evidence="5" id="KW-0966">Cell projection</keyword>
<evidence type="ECO:0000256" key="6">
    <source>
        <dbReference type="SAM" id="MobiDB-lite"/>
    </source>
</evidence>
<dbReference type="PANTHER" id="PTHR15722:SF2">
    <property type="entry name" value="INTRAFLAGELLAR TRANSPORT PROTEIN 172 HOMOLOG"/>
    <property type="match status" value="1"/>
</dbReference>
<organism evidence="8 9">
    <name type="scientific">Prorocentrum cordatum</name>
    <dbReference type="NCBI Taxonomy" id="2364126"/>
    <lineage>
        <taxon>Eukaryota</taxon>
        <taxon>Sar</taxon>
        <taxon>Alveolata</taxon>
        <taxon>Dinophyceae</taxon>
        <taxon>Prorocentrales</taxon>
        <taxon>Prorocentraceae</taxon>
        <taxon>Prorocentrum</taxon>
    </lineage>
</organism>
<keyword evidence="7" id="KW-0472">Membrane</keyword>
<feature type="region of interest" description="Disordered" evidence="6">
    <location>
        <begin position="736"/>
        <end position="807"/>
    </location>
</feature>
<gene>
    <name evidence="8" type="ORF">PCOR1329_LOCUS37473</name>
</gene>
<dbReference type="EMBL" id="CAUYUJ010014542">
    <property type="protein sequence ID" value="CAK0843014.1"/>
    <property type="molecule type" value="Genomic_DNA"/>
</dbReference>
<keyword evidence="7" id="KW-1133">Transmembrane helix</keyword>
<evidence type="ECO:0000256" key="4">
    <source>
        <dbReference type="ARBA" id="ARBA00023069"/>
    </source>
</evidence>
<feature type="transmembrane region" description="Helical" evidence="7">
    <location>
        <begin position="1487"/>
        <end position="1506"/>
    </location>
</feature>
<feature type="transmembrane region" description="Helical" evidence="7">
    <location>
        <begin position="920"/>
        <end position="942"/>
    </location>
</feature>
<feature type="transmembrane region" description="Helical" evidence="7">
    <location>
        <begin position="1651"/>
        <end position="1669"/>
    </location>
</feature>
<evidence type="ECO:0000256" key="3">
    <source>
        <dbReference type="ARBA" id="ARBA00022737"/>
    </source>
</evidence>
<evidence type="ECO:0000256" key="5">
    <source>
        <dbReference type="ARBA" id="ARBA00023273"/>
    </source>
</evidence>
<feature type="transmembrane region" description="Helical" evidence="7">
    <location>
        <begin position="1606"/>
        <end position="1631"/>
    </location>
</feature>
<dbReference type="InterPro" id="IPR016024">
    <property type="entry name" value="ARM-type_fold"/>
</dbReference>
<proteinExistence type="predicted"/>
<evidence type="ECO:0000256" key="1">
    <source>
        <dbReference type="ARBA" id="ARBA00004138"/>
    </source>
</evidence>
<feature type="region of interest" description="Disordered" evidence="6">
    <location>
        <begin position="225"/>
        <end position="267"/>
    </location>
</feature>
<feature type="compositionally biased region" description="Acidic residues" evidence="6">
    <location>
        <begin position="787"/>
        <end position="800"/>
    </location>
</feature>
<dbReference type="Gene3D" id="1.25.40.470">
    <property type="match status" value="1"/>
</dbReference>
<feature type="transmembrane region" description="Helical" evidence="7">
    <location>
        <begin position="324"/>
        <end position="344"/>
    </location>
</feature>
<keyword evidence="7" id="KW-0812">Transmembrane</keyword>
<keyword evidence="9" id="KW-1185">Reference proteome</keyword>
<evidence type="ECO:0000313" key="9">
    <source>
        <dbReference type="Proteomes" id="UP001189429"/>
    </source>
</evidence>